<evidence type="ECO:0000313" key="4">
    <source>
        <dbReference type="Proteomes" id="UP000621492"/>
    </source>
</evidence>
<comment type="similarity">
    <text evidence="1">In the N-terminal section; belongs to the LXG family.</text>
</comment>
<protein>
    <recommendedName>
        <fullName evidence="2">LXG domain-containing protein</fullName>
    </recommendedName>
</protein>
<evidence type="ECO:0000256" key="1">
    <source>
        <dbReference type="ARBA" id="ARBA00034117"/>
    </source>
</evidence>
<dbReference type="Proteomes" id="UP000621492">
    <property type="component" value="Unassembled WGS sequence"/>
</dbReference>
<dbReference type="EMBL" id="BMJD01000058">
    <property type="protein sequence ID" value="GGB60104.1"/>
    <property type="molecule type" value="Genomic_DNA"/>
</dbReference>
<reference evidence="3" key="2">
    <citation type="submission" date="2020-09" db="EMBL/GenBank/DDBJ databases">
        <authorList>
            <person name="Sun Q."/>
            <person name="Zhou Y."/>
        </authorList>
    </citation>
    <scope>NUCLEOTIDE SEQUENCE</scope>
    <source>
        <strain evidence="3">CGMCC 1.15454</strain>
    </source>
</reference>
<organism evidence="3 4">
    <name type="scientific">Lentibacillus populi</name>
    <dbReference type="NCBI Taxonomy" id="1827502"/>
    <lineage>
        <taxon>Bacteria</taxon>
        <taxon>Bacillati</taxon>
        <taxon>Bacillota</taxon>
        <taxon>Bacilli</taxon>
        <taxon>Bacillales</taxon>
        <taxon>Bacillaceae</taxon>
        <taxon>Lentibacillus</taxon>
    </lineage>
</organism>
<name>A0A9W5U1W4_9BACI</name>
<dbReference type="Pfam" id="PF04740">
    <property type="entry name" value="LXG"/>
    <property type="match status" value="1"/>
</dbReference>
<dbReference type="PROSITE" id="PS51756">
    <property type="entry name" value="LXG"/>
    <property type="match status" value="1"/>
</dbReference>
<gene>
    <name evidence="3" type="ORF">GCM10011409_41880</name>
</gene>
<dbReference type="InterPro" id="IPR006829">
    <property type="entry name" value="LXG_dom"/>
</dbReference>
<proteinExistence type="inferred from homology"/>
<evidence type="ECO:0000259" key="2">
    <source>
        <dbReference type="PROSITE" id="PS51756"/>
    </source>
</evidence>
<accession>A0A9W5U1W4</accession>
<sequence length="277" mass="31596">MRAGIKATKTSLHTLEGQVKDLEQSVQAVIALDEAFKGKGARAIRSFYQELHMPFLLFLKGFIADYQEILTEMENALQSLEGADNGYIHEQFLEHDLVDGLKRAERVTTALTDEVNASIKTVRDIVSLPTLDDEEFLFNLTQGRTQIYDTLEKLHDYDARQSAKLEDVEVDLQVMKNYLEQISSKVASGELSIKHFSVKQLEGNDAYDWLLNSVQRKVRENTFSFDNILKYGAKEFLTQFTKLPIPGAAVTYVRKKPEIRTMDYSVRAMKVLVGYKK</sequence>
<reference evidence="3" key="1">
    <citation type="journal article" date="2014" name="Int. J. Syst. Evol. Microbiol.">
        <title>Complete genome sequence of Corynebacterium casei LMG S-19264T (=DSM 44701T), isolated from a smear-ripened cheese.</title>
        <authorList>
            <consortium name="US DOE Joint Genome Institute (JGI-PGF)"/>
            <person name="Walter F."/>
            <person name="Albersmeier A."/>
            <person name="Kalinowski J."/>
            <person name="Ruckert C."/>
        </authorList>
    </citation>
    <scope>NUCLEOTIDE SEQUENCE</scope>
    <source>
        <strain evidence="3">CGMCC 1.15454</strain>
    </source>
</reference>
<keyword evidence="4" id="KW-1185">Reference proteome</keyword>
<comment type="caution">
    <text evidence="3">The sequence shown here is derived from an EMBL/GenBank/DDBJ whole genome shotgun (WGS) entry which is preliminary data.</text>
</comment>
<feature type="domain" description="LXG" evidence="2">
    <location>
        <begin position="1"/>
        <end position="227"/>
    </location>
</feature>
<dbReference type="AlphaFoldDB" id="A0A9W5U1W4"/>
<evidence type="ECO:0000313" key="3">
    <source>
        <dbReference type="EMBL" id="GGB60104.1"/>
    </source>
</evidence>